<name>A0A1G5NQI0_AFIMA</name>
<dbReference type="Proteomes" id="UP000199347">
    <property type="component" value="Unassembled WGS sequence"/>
</dbReference>
<evidence type="ECO:0000313" key="2">
    <source>
        <dbReference type="EMBL" id="SCZ39632.1"/>
    </source>
</evidence>
<dbReference type="AlphaFoldDB" id="A0A1G5NQI0"/>
<dbReference type="Gene3D" id="3.40.630.30">
    <property type="match status" value="1"/>
</dbReference>
<accession>A0A1G5NQI0</accession>
<dbReference type="Pfam" id="PF00583">
    <property type="entry name" value="Acetyltransf_1"/>
    <property type="match status" value="1"/>
</dbReference>
<gene>
    <name evidence="2" type="ORF">SAMN03080610_02479</name>
</gene>
<feature type="domain" description="N-acetyltransferase" evidence="1">
    <location>
        <begin position="11"/>
        <end position="175"/>
    </location>
</feature>
<dbReference type="InterPro" id="IPR016181">
    <property type="entry name" value="Acyl_CoA_acyltransferase"/>
</dbReference>
<dbReference type="GO" id="GO:0016747">
    <property type="term" value="F:acyltransferase activity, transferring groups other than amino-acyl groups"/>
    <property type="evidence" value="ECO:0007669"/>
    <property type="project" value="InterPro"/>
</dbReference>
<sequence length="191" mass="20839">MAKAMDTPASLTIRPAEAADIPAITKIYAHAVLHGTASYELDAPDEAEMLSRFETILSGGHPYLVATRGDEILGYAYAGAFRARRAYRYMVEDAIYIHPEAHRQGIGRRLLEALIQESEQRGFRQMVAVIGDGSRHVASVGLHAAVGFRHAGTITASGYKFGRWLDTVWMQIELGEGGSTLPDRDPGLPTD</sequence>
<evidence type="ECO:0000259" key="1">
    <source>
        <dbReference type="PROSITE" id="PS51186"/>
    </source>
</evidence>
<dbReference type="RefSeq" id="WP_244665330.1">
    <property type="nucleotide sequence ID" value="NZ_NPBC01000007.1"/>
</dbReference>
<dbReference type="STRING" id="1120955.SAMN03080610_02479"/>
<reference evidence="2 3" key="1">
    <citation type="submission" date="2016-10" db="EMBL/GenBank/DDBJ databases">
        <authorList>
            <person name="de Groot N.N."/>
        </authorList>
    </citation>
    <scope>NUCLEOTIDE SEQUENCE [LARGE SCALE GENOMIC DNA]</scope>
    <source>
        <strain evidence="2 3">DSM 2698</strain>
    </source>
</reference>
<keyword evidence="3" id="KW-1185">Reference proteome</keyword>
<organism evidence="2 3">
    <name type="scientific">Afifella marina DSM 2698</name>
    <dbReference type="NCBI Taxonomy" id="1120955"/>
    <lineage>
        <taxon>Bacteria</taxon>
        <taxon>Pseudomonadati</taxon>
        <taxon>Pseudomonadota</taxon>
        <taxon>Alphaproteobacteria</taxon>
        <taxon>Hyphomicrobiales</taxon>
        <taxon>Afifellaceae</taxon>
        <taxon>Afifella</taxon>
    </lineage>
</organism>
<keyword evidence="2" id="KW-0808">Transferase</keyword>
<dbReference type="CDD" id="cd04301">
    <property type="entry name" value="NAT_SF"/>
    <property type="match status" value="1"/>
</dbReference>
<dbReference type="PANTHER" id="PTHR43072:SF8">
    <property type="entry name" value="ACYLTRANSFERASE FABY-RELATED"/>
    <property type="match status" value="1"/>
</dbReference>
<dbReference type="SUPFAM" id="SSF55729">
    <property type="entry name" value="Acyl-CoA N-acyltransferases (Nat)"/>
    <property type="match status" value="1"/>
</dbReference>
<dbReference type="PROSITE" id="PS51186">
    <property type="entry name" value="GNAT"/>
    <property type="match status" value="1"/>
</dbReference>
<proteinExistence type="predicted"/>
<dbReference type="InterPro" id="IPR000182">
    <property type="entry name" value="GNAT_dom"/>
</dbReference>
<evidence type="ECO:0000313" key="3">
    <source>
        <dbReference type="Proteomes" id="UP000199347"/>
    </source>
</evidence>
<dbReference type="PANTHER" id="PTHR43072">
    <property type="entry name" value="N-ACETYLTRANSFERASE"/>
    <property type="match status" value="1"/>
</dbReference>
<dbReference type="EMBL" id="FMVW01000005">
    <property type="protein sequence ID" value="SCZ39632.1"/>
    <property type="molecule type" value="Genomic_DNA"/>
</dbReference>
<protein>
    <submittedName>
        <fullName evidence="2">Phosphinothricin acetyltransferase</fullName>
    </submittedName>
</protein>